<protein>
    <recommendedName>
        <fullName evidence="7">Glucokinase</fullName>
        <ecNumber evidence="7">2.7.1.2</ecNumber>
    </recommendedName>
    <alternativeName>
        <fullName evidence="7">Glucose kinase</fullName>
    </alternativeName>
</protein>
<dbReference type="AlphaFoldDB" id="A0A939IQG0"/>
<dbReference type="PANTHER" id="PTHR47690:SF1">
    <property type="entry name" value="GLUCOKINASE"/>
    <property type="match status" value="1"/>
</dbReference>
<keyword evidence="5 7" id="KW-0067">ATP-binding</keyword>
<organism evidence="9 10">
    <name type="scientific">Bowmanella dokdonensis</name>
    <dbReference type="NCBI Taxonomy" id="751969"/>
    <lineage>
        <taxon>Bacteria</taxon>
        <taxon>Pseudomonadati</taxon>
        <taxon>Pseudomonadota</taxon>
        <taxon>Gammaproteobacteria</taxon>
        <taxon>Alteromonadales</taxon>
        <taxon>Alteromonadaceae</taxon>
        <taxon>Bowmanella</taxon>
    </lineage>
</organism>
<dbReference type="GO" id="GO:0006096">
    <property type="term" value="P:glycolytic process"/>
    <property type="evidence" value="ECO:0007669"/>
    <property type="project" value="UniProtKB-UniRule"/>
</dbReference>
<keyword evidence="10" id="KW-1185">Reference proteome</keyword>
<comment type="catalytic activity">
    <reaction evidence="7">
        <text>D-glucose + ATP = D-glucose 6-phosphate + ADP + H(+)</text>
        <dbReference type="Rhea" id="RHEA:17825"/>
        <dbReference type="ChEBI" id="CHEBI:4167"/>
        <dbReference type="ChEBI" id="CHEBI:15378"/>
        <dbReference type="ChEBI" id="CHEBI:30616"/>
        <dbReference type="ChEBI" id="CHEBI:61548"/>
        <dbReference type="ChEBI" id="CHEBI:456216"/>
        <dbReference type="EC" id="2.7.1.2"/>
    </reaction>
</comment>
<dbReference type="GO" id="GO:0005829">
    <property type="term" value="C:cytosol"/>
    <property type="evidence" value="ECO:0007669"/>
    <property type="project" value="TreeGrafter"/>
</dbReference>
<keyword evidence="3 7" id="KW-0547">Nucleotide-binding</keyword>
<dbReference type="Gene3D" id="3.30.420.40">
    <property type="match status" value="1"/>
</dbReference>
<evidence type="ECO:0000256" key="7">
    <source>
        <dbReference type="HAMAP-Rule" id="MF_00524"/>
    </source>
</evidence>
<evidence type="ECO:0000256" key="2">
    <source>
        <dbReference type="ARBA" id="ARBA00022679"/>
    </source>
</evidence>
<dbReference type="NCBIfam" id="TIGR00749">
    <property type="entry name" value="glk"/>
    <property type="match status" value="1"/>
</dbReference>
<keyword evidence="4 7" id="KW-0418">Kinase</keyword>
<dbReference type="InterPro" id="IPR003836">
    <property type="entry name" value="Glucokinase"/>
</dbReference>
<evidence type="ECO:0000256" key="4">
    <source>
        <dbReference type="ARBA" id="ARBA00022777"/>
    </source>
</evidence>
<dbReference type="GO" id="GO:0005536">
    <property type="term" value="F:D-glucose binding"/>
    <property type="evidence" value="ECO:0007669"/>
    <property type="project" value="InterPro"/>
</dbReference>
<dbReference type="GO" id="GO:0005524">
    <property type="term" value="F:ATP binding"/>
    <property type="evidence" value="ECO:0007669"/>
    <property type="project" value="UniProtKB-UniRule"/>
</dbReference>
<dbReference type="EMBL" id="JAFKCV010000011">
    <property type="protein sequence ID" value="MBN7826905.1"/>
    <property type="molecule type" value="Genomic_DNA"/>
</dbReference>
<dbReference type="Gene3D" id="3.40.367.20">
    <property type="match status" value="1"/>
</dbReference>
<evidence type="ECO:0000313" key="9">
    <source>
        <dbReference type="EMBL" id="MBN7826905.1"/>
    </source>
</evidence>
<feature type="binding site" evidence="7">
    <location>
        <begin position="7"/>
        <end position="12"/>
    </location>
    <ligand>
        <name>ATP</name>
        <dbReference type="ChEBI" id="CHEBI:30616"/>
    </ligand>
</feature>
<dbReference type="RefSeq" id="WP_206575014.1">
    <property type="nucleotide sequence ID" value="NZ_JAFKCV010000011.1"/>
</dbReference>
<keyword evidence="2 7" id="KW-0808">Transferase</keyword>
<dbReference type="GO" id="GO:0004340">
    <property type="term" value="F:glucokinase activity"/>
    <property type="evidence" value="ECO:0007669"/>
    <property type="project" value="UniProtKB-UniRule"/>
</dbReference>
<gene>
    <name evidence="7" type="primary">glk</name>
    <name evidence="9" type="ORF">J0A66_16840</name>
</gene>
<dbReference type="PANTHER" id="PTHR47690">
    <property type="entry name" value="GLUCOKINASE"/>
    <property type="match status" value="1"/>
</dbReference>
<dbReference type="InterPro" id="IPR043129">
    <property type="entry name" value="ATPase_NBD"/>
</dbReference>
<dbReference type="Proteomes" id="UP000664654">
    <property type="component" value="Unassembled WGS sequence"/>
</dbReference>
<dbReference type="EC" id="2.7.1.2" evidence="7"/>
<comment type="similarity">
    <text evidence="7 8">Belongs to the bacterial glucokinase family.</text>
</comment>
<dbReference type="SUPFAM" id="SSF53067">
    <property type="entry name" value="Actin-like ATPase domain"/>
    <property type="match status" value="1"/>
</dbReference>
<dbReference type="InterPro" id="IPR050201">
    <property type="entry name" value="Bacterial_glucokinase"/>
</dbReference>
<dbReference type="CDD" id="cd24008">
    <property type="entry name" value="ASKHA_NBD_GLK"/>
    <property type="match status" value="1"/>
</dbReference>
<dbReference type="NCBIfam" id="NF001416">
    <property type="entry name" value="PRK00292.1-3"/>
    <property type="match status" value="1"/>
</dbReference>
<evidence type="ECO:0000256" key="6">
    <source>
        <dbReference type="ARBA" id="ARBA00023152"/>
    </source>
</evidence>
<keyword evidence="6 7" id="KW-0324">Glycolysis</keyword>
<comment type="caution">
    <text evidence="9">The sequence shown here is derived from an EMBL/GenBank/DDBJ whole genome shotgun (WGS) entry which is preliminary data.</text>
</comment>
<name>A0A939IQG0_9ALTE</name>
<reference evidence="9" key="1">
    <citation type="submission" date="2021-03" db="EMBL/GenBank/DDBJ databases">
        <title>novel species isolated from a fishpond in China.</title>
        <authorList>
            <person name="Lu H."/>
            <person name="Cai Z."/>
        </authorList>
    </citation>
    <scope>NUCLEOTIDE SEQUENCE</scope>
    <source>
        <strain evidence="9">JCM 30855</strain>
    </source>
</reference>
<evidence type="ECO:0000313" key="10">
    <source>
        <dbReference type="Proteomes" id="UP000664654"/>
    </source>
</evidence>
<dbReference type="Pfam" id="PF02685">
    <property type="entry name" value="Glucokinase"/>
    <property type="match status" value="1"/>
</dbReference>
<evidence type="ECO:0000256" key="3">
    <source>
        <dbReference type="ARBA" id="ARBA00022741"/>
    </source>
</evidence>
<comment type="subcellular location">
    <subcellularLocation>
        <location evidence="7">Cytoplasm</location>
    </subcellularLocation>
</comment>
<evidence type="ECO:0000256" key="8">
    <source>
        <dbReference type="RuleBase" id="RU004046"/>
    </source>
</evidence>
<keyword evidence="1 7" id="KW-0963">Cytoplasm</keyword>
<proteinExistence type="inferred from homology"/>
<evidence type="ECO:0000256" key="5">
    <source>
        <dbReference type="ARBA" id="ARBA00022840"/>
    </source>
</evidence>
<sequence>MSQLFVADVGGTNIRLAQVTESGITQVKKYLCNDYATIGDAIRAYQDNFPGVAFSAGCIAIACPVDKDLIKMTNHHWRFSKSQLKQELDLQWLDVINDYTAISMSLPVLTDTQKVQIGGGTAVAQTNIAVFGPGTGLGVGHLVPTAGGWQCLDGEGGHVDFAPVDELELVVWRLLREKYGHASAEEVLSGRGLVQIYQAIAEHEGKFADLTDPADITERALHSRCDLCVATLNLFCRVMGSFGGNLALNLATFGGVYVGGGIAPRFVDFLQKSEFRSRFEAKGRFHEYVAAIPTFVITEPDHGLIGAAAYLTQHYKG</sequence>
<dbReference type="HAMAP" id="MF_00524">
    <property type="entry name" value="Glucokinase"/>
    <property type="match status" value="1"/>
</dbReference>
<evidence type="ECO:0000256" key="1">
    <source>
        <dbReference type="ARBA" id="ARBA00022490"/>
    </source>
</evidence>
<dbReference type="FunFam" id="3.40.367.20:FF:000002">
    <property type="entry name" value="Glucokinase"/>
    <property type="match status" value="1"/>
</dbReference>
<accession>A0A939IQG0</accession>